<protein>
    <submittedName>
        <fullName evidence="1">Uncharacterized protein</fullName>
    </submittedName>
</protein>
<evidence type="ECO:0000313" key="2">
    <source>
        <dbReference type="Proteomes" id="UP000736373"/>
    </source>
</evidence>
<sequence length="188" mass="20337">MIFVFLCLDWVPPPHPTHGAEGNNLALLHPAGAWQECIDKLANCLDGFAGSVGVLATSCMLGRRLSEVAPSMGRLQPKIFDFVNTIAESPYEFVCDYLSTRPGQWVAIVGGDESFPPEHRHRVVSFAGDAGEIDSVCAELANLIDSFGQVAIEAPTRRELALISGDRHMMALMKAQFAASKRAALPND</sequence>
<gene>
    <name evidence="1" type="ORF">F6X42_34695</name>
</gene>
<dbReference type="Proteomes" id="UP000736373">
    <property type="component" value="Unassembled WGS sequence"/>
</dbReference>
<dbReference type="RefSeq" id="WP_187638411.1">
    <property type="nucleotide sequence ID" value="NZ_VZQQ01000057.1"/>
</dbReference>
<comment type="caution">
    <text evidence="1">The sequence shown here is derived from an EMBL/GenBank/DDBJ whole genome shotgun (WGS) entry which is preliminary data.</text>
</comment>
<name>A0ABR7PYY2_9BURK</name>
<accession>A0ABR7PYY2</accession>
<evidence type="ECO:0000313" key="1">
    <source>
        <dbReference type="EMBL" id="MBC8751490.1"/>
    </source>
</evidence>
<keyword evidence="2" id="KW-1185">Reference proteome</keyword>
<organism evidence="1 2">
    <name type="scientific">Paraburkholderia podalyriae</name>
    <dbReference type="NCBI Taxonomy" id="1938811"/>
    <lineage>
        <taxon>Bacteria</taxon>
        <taxon>Pseudomonadati</taxon>
        <taxon>Pseudomonadota</taxon>
        <taxon>Betaproteobacteria</taxon>
        <taxon>Burkholderiales</taxon>
        <taxon>Burkholderiaceae</taxon>
        <taxon>Paraburkholderia</taxon>
    </lineage>
</organism>
<proteinExistence type="predicted"/>
<reference evidence="1 2" key="1">
    <citation type="submission" date="2019-09" db="EMBL/GenBank/DDBJ databases">
        <title>Paraburkholderia podalyriae sp. nov., A South African Podalyria-associated rhizobium.</title>
        <authorList>
            <person name="Mavima L."/>
            <person name="Beukes C.W."/>
            <person name="Palmer M."/>
            <person name="De Meyer S.E."/>
            <person name="James E.K."/>
            <person name="Maluk M."/>
            <person name="Avontuur J.R."/>
            <person name="Chan W.Y."/>
            <person name="Venter S.N."/>
            <person name="Steenkamp E.T."/>
        </authorList>
    </citation>
    <scope>NUCLEOTIDE SEQUENCE [LARGE SCALE GENOMIC DNA]</scope>
    <source>
        <strain evidence="1 2">WC7.3b</strain>
    </source>
</reference>
<dbReference type="EMBL" id="VZQQ01000057">
    <property type="protein sequence ID" value="MBC8751490.1"/>
    <property type="molecule type" value="Genomic_DNA"/>
</dbReference>